<dbReference type="Proteomes" id="UP000026915">
    <property type="component" value="Chromosome 3"/>
</dbReference>
<proteinExistence type="predicted"/>
<reference evidence="2 3" key="1">
    <citation type="journal article" date="2013" name="Genome Biol.">
        <title>The genome sequence of the most widely cultivated cacao type and its use to identify candidate genes regulating pod color.</title>
        <authorList>
            <person name="Motamayor J.C."/>
            <person name="Mockaitis K."/>
            <person name="Schmutz J."/>
            <person name="Haiminen N."/>
            <person name="Iii D.L."/>
            <person name="Cornejo O."/>
            <person name="Findley S.D."/>
            <person name="Zheng P."/>
            <person name="Utro F."/>
            <person name="Royaert S."/>
            <person name="Saski C."/>
            <person name="Jenkins J."/>
            <person name="Podicheti R."/>
            <person name="Zhao M."/>
            <person name="Scheffler B.E."/>
            <person name="Stack J.C."/>
            <person name="Feltus F.A."/>
            <person name="Mustiga G.M."/>
            <person name="Amores F."/>
            <person name="Phillips W."/>
            <person name="Marelli J.P."/>
            <person name="May G.D."/>
            <person name="Shapiro H."/>
            <person name="Ma J."/>
            <person name="Bustamante C.D."/>
            <person name="Schnell R.J."/>
            <person name="Main D."/>
            <person name="Gilbert D."/>
            <person name="Parida L."/>
            <person name="Kuhn D.N."/>
        </authorList>
    </citation>
    <scope>NUCLEOTIDE SEQUENCE [LARGE SCALE GENOMIC DNA]</scope>
    <source>
        <strain evidence="3">cv. Matina 1-6</strain>
    </source>
</reference>
<dbReference type="InParanoid" id="A0A061G2A8"/>
<evidence type="ECO:0000256" key="1">
    <source>
        <dbReference type="SAM" id="Phobius"/>
    </source>
</evidence>
<feature type="transmembrane region" description="Helical" evidence="1">
    <location>
        <begin position="30"/>
        <end position="50"/>
    </location>
</feature>
<accession>A0A061G2A8</accession>
<dbReference type="AlphaFoldDB" id="A0A061G2A8"/>
<dbReference type="EMBL" id="CM001881">
    <property type="protein sequence ID" value="EOY24005.1"/>
    <property type="molecule type" value="Genomic_DNA"/>
</dbReference>
<keyword evidence="1" id="KW-0812">Transmembrane</keyword>
<dbReference type="HOGENOM" id="CLU_1828817_0_0_1"/>
<keyword evidence="1" id="KW-0472">Membrane</keyword>
<name>A0A061G2A8_THECC</name>
<evidence type="ECO:0000313" key="2">
    <source>
        <dbReference type="EMBL" id="EOY24005.1"/>
    </source>
</evidence>
<protein>
    <submittedName>
        <fullName evidence="2">Uncharacterized protein</fullName>
    </submittedName>
</protein>
<evidence type="ECO:0000313" key="3">
    <source>
        <dbReference type="Proteomes" id="UP000026915"/>
    </source>
</evidence>
<organism evidence="2 3">
    <name type="scientific">Theobroma cacao</name>
    <name type="common">Cacao</name>
    <name type="synonym">Cocoa</name>
    <dbReference type="NCBI Taxonomy" id="3641"/>
    <lineage>
        <taxon>Eukaryota</taxon>
        <taxon>Viridiplantae</taxon>
        <taxon>Streptophyta</taxon>
        <taxon>Embryophyta</taxon>
        <taxon>Tracheophyta</taxon>
        <taxon>Spermatophyta</taxon>
        <taxon>Magnoliopsida</taxon>
        <taxon>eudicotyledons</taxon>
        <taxon>Gunneridae</taxon>
        <taxon>Pentapetalae</taxon>
        <taxon>rosids</taxon>
        <taxon>malvids</taxon>
        <taxon>Malvales</taxon>
        <taxon>Malvaceae</taxon>
        <taxon>Byttnerioideae</taxon>
        <taxon>Theobroma</taxon>
    </lineage>
</organism>
<keyword evidence="3" id="KW-1185">Reference proteome</keyword>
<gene>
    <name evidence="2" type="ORF">TCM_015722</name>
</gene>
<dbReference type="Gramene" id="EOY24005">
    <property type="protein sequence ID" value="EOY24005"/>
    <property type="gene ID" value="TCM_015722"/>
</dbReference>
<keyword evidence="1" id="KW-1133">Transmembrane helix</keyword>
<sequence length="141" mass="16377">MFLHALIFYSVFGYPRLILDLILPRVVTLMYCIFLLFVLLVVVASGIISWRTNREIDQLEIGKRIPQIHTFNGEPYFKLRPKFPVIRRKKLQSPAIPTLMEDVLSRCSGCEGTCDLCMECGGLPMSWHDEEDLHFLQDKME</sequence>